<evidence type="ECO:0000256" key="10">
    <source>
        <dbReference type="ARBA" id="ARBA00023004"/>
    </source>
</evidence>
<dbReference type="InterPro" id="IPR051542">
    <property type="entry name" value="Hydrogenase_cytochrome"/>
</dbReference>
<dbReference type="GO" id="GO:0022904">
    <property type="term" value="P:respiratory electron transport chain"/>
    <property type="evidence" value="ECO:0007669"/>
    <property type="project" value="InterPro"/>
</dbReference>
<evidence type="ECO:0000256" key="11">
    <source>
        <dbReference type="ARBA" id="ARBA00023136"/>
    </source>
</evidence>
<name>A0A1T4VRC8_9BACT</name>
<dbReference type="Gene3D" id="1.20.950.20">
    <property type="entry name" value="Transmembrane di-heme cytochromes, Chain C"/>
    <property type="match status" value="1"/>
</dbReference>
<keyword evidence="11 12" id="KW-0472">Membrane</keyword>
<keyword evidence="13" id="KW-0732">Signal</keyword>
<dbReference type="InterPro" id="IPR000516">
    <property type="entry name" value="Ni-dep_Hydgase_cyt-B"/>
</dbReference>
<gene>
    <name evidence="15" type="ORF">SAMN02745702_00847</name>
</gene>
<keyword evidence="10" id="KW-0408">Iron</keyword>
<accession>A0A1T4VRC8</accession>
<feature type="chain" id="PRO_5011961893" evidence="13">
    <location>
        <begin position="25"/>
        <end position="553"/>
    </location>
</feature>
<dbReference type="PANTHER" id="PTHR30485">
    <property type="entry name" value="NI/FE-HYDROGENASE 1 B-TYPE CYTOCHROME SUBUNIT"/>
    <property type="match status" value="1"/>
</dbReference>
<feature type="transmembrane region" description="Helical" evidence="12">
    <location>
        <begin position="361"/>
        <end position="381"/>
    </location>
</feature>
<comment type="similarity">
    <text evidence="2">Belongs to the HupC/HyaC/HydC family.</text>
</comment>
<dbReference type="PANTHER" id="PTHR30485:SF1">
    <property type="entry name" value="CYTOCHROME YDHU-RELATED"/>
    <property type="match status" value="1"/>
</dbReference>
<evidence type="ECO:0000256" key="3">
    <source>
        <dbReference type="ARBA" id="ARBA00022448"/>
    </source>
</evidence>
<dbReference type="GO" id="GO:0020037">
    <property type="term" value="F:heme binding"/>
    <property type="evidence" value="ECO:0007669"/>
    <property type="project" value="TreeGrafter"/>
</dbReference>
<keyword evidence="8" id="KW-0249">Electron transport</keyword>
<evidence type="ECO:0000256" key="12">
    <source>
        <dbReference type="SAM" id="Phobius"/>
    </source>
</evidence>
<keyword evidence="7" id="KW-0479">Metal-binding</keyword>
<evidence type="ECO:0000313" key="15">
    <source>
        <dbReference type="EMBL" id="SKA67544.1"/>
    </source>
</evidence>
<feature type="transmembrane region" description="Helical" evidence="12">
    <location>
        <begin position="310"/>
        <end position="328"/>
    </location>
</feature>
<dbReference type="InterPro" id="IPR016174">
    <property type="entry name" value="Di-haem_cyt_TM"/>
</dbReference>
<reference evidence="15 16" key="1">
    <citation type="submission" date="2017-02" db="EMBL/GenBank/DDBJ databases">
        <authorList>
            <person name="Peterson S.W."/>
        </authorList>
    </citation>
    <scope>NUCLEOTIDE SEQUENCE [LARGE SCALE GENOMIC DNA]</scope>
    <source>
        <strain evidence="15 16">DSM 18034</strain>
    </source>
</reference>
<keyword evidence="6 12" id="KW-0812">Transmembrane</keyword>
<keyword evidence="3" id="KW-0813">Transport</keyword>
<evidence type="ECO:0000256" key="8">
    <source>
        <dbReference type="ARBA" id="ARBA00022982"/>
    </source>
</evidence>
<evidence type="ECO:0000256" key="7">
    <source>
        <dbReference type="ARBA" id="ARBA00022723"/>
    </source>
</evidence>
<dbReference type="InterPro" id="IPR011577">
    <property type="entry name" value="Cyt_b561_bac/Ni-Hgenase"/>
</dbReference>
<evidence type="ECO:0000256" key="6">
    <source>
        <dbReference type="ARBA" id="ARBA00022692"/>
    </source>
</evidence>
<dbReference type="SUPFAM" id="SSF81342">
    <property type="entry name" value="Transmembrane di-heme cytochromes"/>
    <property type="match status" value="1"/>
</dbReference>
<evidence type="ECO:0000259" key="14">
    <source>
        <dbReference type="Pfam" id="PF01292"/>
    </source>
</evidence>
<dbReference type="Proteomes" id="UP000189733">
    <property type="component" value="Unassembled WGS sequence"/>
</dbReference>
<dbReference type="GO" id="GO:0005506">
    <property type="term" value="F:iron ion binding"/>
    <property type="evidence" value="ECO:0007669"/>
    <property type="project" value="InterPro"/>
</dbReference>
<dbReference type="AlphaFoldDB" id="A0A1T4VRC8"/>
<evidence type="ECO:0000313" key="16">
    <source>
        <dbReference type="Proteomes" id="UP000189733"/>
    </source>
</evidence>
<evidence type="ECO:0000256" key="2">
    <source>
        <dbReference type="ARBA" id="ARBA00008622"/>
    </source>
</evidence>
<keyword evidence="4" id="KW-1003">Cell membrane</keyword>
<keyword evidence="16" id="KW-1185">Reference proteome</keyword>
<feature type="signal peptide" evidence="13">
    <location>
        <begin position="1"/>
        <end position="24"/>
    </location>
</feature>
<dbReference type="OrthoDB" id="9814800at2"/>
<dbReference type="EMBL" id="FUYA01000002">
    <property type="protein sequence ID" value="SKA67544.1"/>
    <property type="molecule type" value="Genomic_DNA"/>
</dbReference>
<dbReference type="NCBIfam" id="NF011582">
    <property type="entry name" value="PRK15006.1"/>
    <property type="match status" value="1"/>
</dbReference>
<evidence type="ECO:0000256" key="5">
    <source>
        <dbReference type="ARBA" id="ARBA00022617"/>
    </source>
</evidence>
<dbReference type="SUPFAM" id="SSF48695">
    <property type="entry name" value="Multiheme cytochromes"/>
    <property type="match status" value="1"/>
</dbReference>
<keyword evidence="5" id="KW-0349">Heme</keyword>
<dbReference type="Pfam" id="PF01292">
    <property type="entry name" value="Ni_hydr_CYTB"/>
    <property type="match status" value="1"/>
</dbReference>
<keyword evidence="9 12" id="KW-1133">Transmembrane helix</keyword>
<proteinExistence type="inferred from homology"/>
<evidence type="ECO:0000256" key="9">
    <source>
        <dbReference type="ARBA" id="ARBA00022989"/>
    </source>
</evidence>
<evidence type="ECO:0000256" key="13">
    <source>
        <dbReference type="SAM" id="SignalP"/>
    </source>
</evidence>
<dbReference type="STRING" id="1121442.SAMN02745702_00847"/>
<sequence>MRRVAAGVFLPLLLCLLAVVPALAGPRPVQETNASCLKCHGDEDIAPRTERGASLELYVPAKRFAKSVHRGLACVECHPGAGTKEDFTEAPHKLSAQGAKTCVDCHGKYFSDINSSYSQSFHAKQLGDKFSCTSCHNAHVMENTVATKPSMDQVRFDNYTCLKCHTDLTGYKALSGKEVWEQDLSHDFLPNKAEHFAAVRCIECHTPAKSADMHRILPKEESLKDCTACHSEESILTHRMHSEPTDADFGGKFLGKGLFDDASLLKKLAPLKKSEVAANMIPNALGFINNGLFKDSYVIGATRNVVLDTWAFYLALATLFALVLHGGLRYLSSRKRQGHAGAPHSEYVYDLHIRLWHWMNALLFVVLLVTGMSLHFAGLAGTLDFALSVRLHDIAGCLLVANYAVFVLMALVTGNIKQYIPNPRGLIVRWYLQARFYLWGIFRGEAHPFRVTRSQKFNPLQQAAYLPLMYLMMPLLILSGIWMFFPELTPDTVFGFPGRWLTATVHYVLAVGFGIFLIVHIYLSSTGDHALSLIKGMFTGYHVSHEPQDEEKR</sequence>
<organism evidence="15 16">
    <name type="scientific">Desulfobaculum bizertense DSM 18034</name>
    <dbReference type="NCBI Taxonomy" id="1121442"/>
    <lineage>
        <taxon>Bacteria</taxon>
        <taxon>Pseudomonadati</taxon>
        <taxon>Thermodesulfobacteriota</taxon>
        <taxon>Desulfovibrionia</taxon>
        <taxon>Desulfovibrionales</taxon>
        <taxon>Desulfovibrionaceae</taxon>
        <taxon>Desulfobaculum</taxon>
    </lineage>
</organism>
<feature type="transmembrane region" description="Helical" evidence="12">
    <location>
        <begin position="463"/>
        <end position="485"/>
    </location>
</feature>
<protein>
    <submittedName>
        <fullName evidence="15">Thiosulfate reductase cytochrome b subunit</fullName>
    </submittedName>
</protein>
<dbReference type="Gene3D" id="1.10.1130.10">
    <property type="entry name" value="Flavocytochrome C3, Chain A"/>
    <property type="match status" value="2"/>
</dbReference>
<dbReference type="GO" id="GO:0005886">
    <property type="term" value="C:plasma membrane"/>
    <property type="evidence" value="ECO:0007669"/>
    <property type="project" value="UniProtKB-SubCell"/>
</dbReference>
<feature type="transmembrane region" description="Helical" evidence="12">
    <location>
        <begin position="505"/>
        <end position="523"/>
    </location>
</feature>
<dbReference type="InterPro" id="IPR036280">
    <property type="entry name" value="Multihaem_cyt_sf"/>
</dbReference>
<dbReference type="PRINTS" id="PR00161">
    <property type="entry name" value="NIHGNASECYTB"/>
</dbReference>
<feature type="transmembrane region" description="Helical" evidence="12">
    <location>
        <begin position="393"/>
        <end position="414"/>
    </location>
</feature>
<evidence type="ECO:0000256" key="4">
    <source>
        <dbReference type="ARBA" id="ARBA00022475"/>
    </source>
</evidence>
<comment type="subcellular location">
    <subcellularLocation>
        <location evidence="1">Cell membrane</location>
        <topology evidence="1">Multi-pass membrane protein</topology>
    </subcellularLocation>
</comment>
<evidence type="ECO:0000256" key="1">
    <source>
        <dbReference type="ARBA" id="ARBA00004651"/>
    </source>
</evidence>
<feature type="domain" description="Cytochrome b561 bacterial/Ni-hydrogenase" evidence="14">
    <location>
        <begin position="348"/>
        <end position="540"/>
    </location>
</feature>
<dbReference type="GO" id="GO:0009055">
    <property type="term" value="F:electron transfer activity"/>
    <property type="evidence" value="ECO:0007669"/>
    <property type="project" value="InterPro"/>
</dbReference>
<dbReference type="RefSeq" id="WP_078684151.1">
    <property type="nucleotide sequence ID" value="NZ_FUYA01000002.1"/>
</dbReference>